<reference evidence="1 2" key="1">
    <citation type="submission" date="2020-04" db="EMBL/GenBank/DDBJ databases">
        <title>FDA dAtabase for Regulatory Grade micrObial Sequences (FDA-ARGOS): Supporting development and validation of Infectious Disease Dx tests.</title>
        <authorList>
            <person name="Sciortino C."/>
            <person name="Tallon L."/>
            <person name="Sadzewicz L."/>
            <person name="Vavikolanu K."/>
            <person name="Mehta A."/>
            <person name="Aluvathingal J."/>
            <person name="Nadendla S."/>
            <person name="Nandy P."/>
            <person name="Geyer C."/>
            <person name="Yan Y."/>
            <person name="Sichtig H."/>
        </authorList>
    </citation>
    <scope>NUCLEOTIDE SEQUENCE [LARGE SCALE GENOMIC DNA]</scope>
    <source>
        <strain evidence="1 2">FDAARGOS_633</strain>
    </source>
</reference>
<evidence type="ECO:0000313" key="1">
    <source>
        <dbReference type="EMBL" id="QIX20209.1"/>
    </source>
</evidence>
<protein>
    <submittedName>
        <fullName evidence="1">Uncharacterized protein</fullName>
    </submittedName>
</protein>
<dbReference type="AlphaFoldDB" id="A0A6H0ZHS3"/>
<accession>A0A6H0ZHS3</accession>
<evidence type="ECO:0000313" key="2">
    <source>
        <dbReference type="Proteomes" id="UP000500870"/>
    </source>
</evidence>
<sequence length="88" mass="9916">MDSQEHYESTKAAFTDALAGVKQQPVMMRIDPFDAEDEDGEPIRIIGVYDDHNEMRFIAIHEMENGEIYPSPISPIYKKGTAANAQND</sequence>
<gene>
    <name evidence="1" type="ORF">FOB41_03165</name>
</gene>
<dbReference type="Proteomes" id="UP000500870">
    <property type="component" value="Chromosome 1"/>
</dbReference>
<dbReference type="EMBL" id="CP050898">
    <property type="protein sequence ID" value="QIX20209.1"/>
    <property type="molecule type" value="Genomic_DNA"/>
</dbReference>
<name>A0A6H0ZHS3_9HYPH</name>
<proteinExistence type="predicted"/>
<organism evidence="1 2">
    <name type="scientific">Agrobacterium pusense</name>
    <dbReference type="NCBI Taxonomy" id="648995"/>
    <lineage>
        <taxon>Bacteria</taxon>
        <taxon>Pseudomonadati</taxon>
        <taxon>Pseudomonadota</taxon>
        <taxon>Alphaproteobacteria</taxon>
        <taxon>Hyphomicrobiales</taxon>
        <taxon>Rhizobiaceae</taxon>
        <taxon>Rhizobium/Agrobacterium group</taxon>
        <taxon>Agrobacterium</taxon>
    </lineage>
</organism>
<dbReference type="RefSeq" id="WP_177319076.1">
    <property type="nucleotide sequence ID" value="NZ_CP050898.1"/>
</dbReference>